<reference evidence="2 3" key="1">
    <citation type="journal article" date="2013" name="Stand. Genomic Sci.">
        <title>Genomic Encyclopedia of Type Strains, Phase I: The one thousand microbial genomes (KMG-I) project.</title>
        <authorList>
            <person name="Kyrpides N.C."/>
            <person name="Woyke T."/>
            <person name="Eisen J.A."/>
            <person name="Garrity G."/>
            <person name="Lilburn T.G."/>
            <person name="Beck B.J."/>
            <person name="Whitman W.B."/>
            <person name="Hugenholtz P."/>
            <person name="Klenk H.P."/>
        </authorList>
    </citation>
    <scope>NUCLEOTIDE SEQUENCE [LARGE SCALE GENOMIC DNA]</scope>
    <source>
        <strain evidence="2 3">DSM 13484</strain>
    </source>
</reference>
<gene>
    <name evidence="2" type="ORF">LX66_3504</name>
</gene>
<keyword evidence="3" id="KW-1185">Reference proteome</keyword>
<accession>A0A562SY57</accession>
<evidence type="ECO:0000313" key="3">
    <source>
        <dbReference type="Proteomes" id="UP000316778"/>
    </source>
</evidence>
<protein>
    <recommendedName>
        <fullName evidence="4">Lipoprotein</fullName>
    </recommendedName>
</protein>
<comment type="caution">
    <text evidence="2">The sequence shown here is derived from an EMBL/GenBank/DDBJ whole genome shotgun (WGS) entry which is preliminary data.</text>
</comment>
<evidence type="ECO:0008006" key="4">
    <source>
        <dbReference type="Google" id="ProtNLM"/>
    </source>
</evidence>
<feature type="chain" id="PRO_5022063098" description="Lipoprotein" evidence="1">
    <location>
        <begin position="24"/>
        <end position="188"/>
    </location>
</feature>
<name>A0A562SY57_CHIJA</name>
<dbReference type="AlphaFoldDB" id="A0A562SY57"/>
<evidence type="ECO:0000313" key="2">
    <source>
        <dbReference type="EMBL" id="TWI86252.1"/>
    </source>
</evidence>
<organism evidence="2 3">
    <name type="scientific">Chitinophaga japonensis</name>
    <name type="common">Flexibacter japonensis</name>
    <dbReference type="NCBI Taxonomy" id="104662"/>
    <lineage>
        <taxon>Bacteria</taxon>
        <taxon>Pseudomonadati</taxon>
        <taxon>Bacteroidota</taxon>
        <taxon>Chitinophagia</taxon>
        <taxon>Chitinophagales</taxon>
        <taxon>Chitinophagaceae</taxon>
        <taxon>Chitinophaga</taxon>
    </lineage>
</organism>
<sequence length="188" mass="21301">MRSCFIRPAMLVLLILCFGCGHSPEQLVAYVENPSHGLVQEMHLPQYDIRIQYLPPDLQVLAAHGRVPSAAVLKEDRSKYEGFAYFRFVLQGNDFEPKADTLAYLDFNMMNDFMLVTGKGDTIPCVIYQRIASGSKHRTEFMVVFEGAVTGPGITAQDFRFVYADKILGIPPVVFRFRARDLKKIPHL</sequence>
<dbReference type="Proteomes" id="UP000316778">
    <property type="component" value="Unassembled WGS sequence"/>
</dbReference>
<dbReference type="EMBL" id="VLLG01000004">
    <property type="protein sequence ID" value="TWI86252.1"/>
    <property type="molecule type" value="Genomic_DNA"/>
</dbReference>
<evidence type="ECO:0000256" key="1">
    <source>
        <dbReference type="SAM" id="SignalP"/>
    </source>
</evidence>
<feature type="signal peptide" evidence="1">
    <location>
        <begin position="1"/>
        <end position="23"/>
    </location>
</feature>
<proteinExistence type="predicted"/>
<keyword evidence="1" id="KW-0732">Signal</keyword>